<dbReference type="InterPro" id="IPR005702">
    <property type="entry name" value="Wzc-like_C"/>
</dbReference>
<feature type="region of interest" description="Disordered" evidence="9">
    <location>
        <begin position="1"/>
        <end position="32"/>
    </location>
</feature>
<dbReference type="GO" id="GO:0004713">
    <property type="term" value="F:protein tyrosine kinase activity"/>
    <property type="evidence" value="ECO:0007669"/>
    <property type="project" value="TreeGrafter"/>
</dbReference>
<dbReference type="PANTHER" id="PTHR32309">
    <property type="entry name" value="TYROSINE-PROTEIN KINASE"/>
    <property type="match status" value="1"/>
</dbReference>
<dbReference type="PANTHER" id="PTHR32309:SF13">
    <property type="entry name" value="FERRIC ENTEROBACTIN TRANSPORT PROTEIN FEPE"/>
    <property type="match status" value="1"/>
</dbReference>
<evidence type="ECO:0000313" key="11">
    <source>
        <dbReference type="EMBL" id="MBK1696378.1"/>
    </source>
</evidence>
<dbReference type="SUPFAM" id="SSF52540">
    <property type="entry name" value="P-loop containing nucleoside triphosphate hydrolases"/>
    <property type="match status" value="1"/>
</dbReference>
<evidence type="ECO:0000256" key="1">
    <source>
        <dbReference type="ARBA" id="ARBA00007316"/>
    </source>
</evidence>
<keyword evidence="6" id="KW-0067">ATP-binding</keyword>
<reference evidence="11" key="2">
    <citation type="journal article" date="2020" name="Microorganisms">
        <title>Osmotic Adaptation and Compatible Solute Biosynthesis of Phototrophic Bacteria as Revealed from Genome Analyses.</title>
        <authorList>
            <person name="Imhoff J.F."/>
            <person name="Rahn T."/>
            <person name="Kunzel S."/>
            <person name="Keller A."/>
            <person name="Neulinger S.C."/>
        </authorList>
    </citation>
    <scope>NUCLEOTIDE SEQUENCE</scope>
    <source>
        <strain evidence="11">DSM 9154</strain>
    </source>
</reference>
<comment type="similarity">
    <text evidence="1">Belongs to the CpsD/CapB family.</text>
</comment>
<evidence type="ECO:0000256" key="2">
    <source>
        <dbReference type="ARBA" id="ARBA00011903"/>
    </source>
</evidence>
<evidence type="ECO:0000259" key="10">
    <source>
        <dbReference type="Pfam" id="PF13614"/>
    </source>
</evidence>
<organism evidence="11 12">
    <name type="scientific">Rhodovibrio salinarum</name>
    <dbReference type="NCBI Taxonomy" id="1087"/>
    <lineage>
        <taxon>Bacteria</taxon>
        <taxon>Pseudomonadati</taxon>
        <taxon>Pseudomonadota</taxon>
        <taxon>Alphaproteobacteria</taxon>
        <taxon>Rhodospirillales</taxon>
        <taxon>Rhodovibrionaceae</taxon>
        <taxon>Rhodovibrio</taxon>
    </lineage>
</organism>
<dbReference type="AlphaFoldDB" id="A0A934QGJ0"/>
<dbReference type="GO" id="GO:0005886">
    <property type="term" value="C:plasma membrane"/>
    <property type="evidence" value="ECO:0007669"/>
    <property type="project" value="TreeGrafter"/>
</dbReference>
<dbReference type="Pfam" id="PF13614">
    <property type="entry name" value="AAA_31"/>
    <property type="match status" value="1"/>
</dbReference>
<evidence type="ECO:0000256" key="6">
    <source>
        <dbReference type="ARBA" id="ARBA00022840"/>
    </source>
</evidence>
<comment type="caution">
    <text evidence="11">The sequence shown here is derived from an EMBL/GenBank/DDBJ whole genome shotgun (WGS) entry which is preliminary data.</text>
</comment>
<comment type="catalytic activity">
    <reaction evidence="8">
        <text>L-tyrosyl-[protein] + ATP = O-phospho-L-tyrosyl-[protein] + ADP + H(+)</text>
        <dbReference type="Rhea" id="RHEA:10596"/>
        <dbReference type="Rhea" id="RHEA-COMP:10136"/>
        <dbReference type="Rhea" id="RHEA-COMP:20101"/>
        <dbReference type="ChEBI" id="CHEBI:15378"/>
        <dbReference type="ChEBI" id="CHEBI:30616"/>
        <dbReference type="ChEBI" id="CHEBI:46858"/>
        <dbReference type="ChEBI" id="CHEBI:61978"/>
        <dbReference type="ChEBI" id="CHEBI:456216"/>
        <dbReference type="EC" id="2.7.10.2"/>
    </reaction>
</comment>
<feature type="region of interest" description="Disordered" evidence="9">
    <location>
        <begin position="45"/>
        <end position="128"/>
    </location>
</feature>
<dbReference type="InterPro" id="IPR027417">
    <property type="entry name" value="P-loop_NTPase"/>
</dbReference>
<name>A0A934QGJ0_9PROT</name>
<evidence type="ECO:0000256" key="7">
    <source>
        <dbReference type="ARBA" id="ARBA00023137"/>
    </source>
</evidence>
<gene>
    <name evidence="11" type="ORF">CKO21_03870</name>
</gene>
<keyword evidence="4" id="KW-0547">Nucleotide-binding</keyword>
<evidence type="ECO:0000313" key="12">
    <source>
        <dbReference type="Proteomes" id="UP000778970"/>
    </source>
</evidence>
<dbReference type="EC" id="2.7.10.2" evidence="2"/>
<accession>A0A934QGJ0</accession>
<protein>
    <recommendedName>
        <fullName evidence="2">non-specific protein-tyrosine kinase</fullName>
        <ecNumber evidence="2">2.7.10.2</ecNumber>
    </recommendedName>
</protein>
<dbReference type="CDD" id="cd05387">
    <property type="entry name" value="BY-kinase"/>
    <property type="match status" value="1"/>
</dbReference>
<sequence>MAADSSPPSRRKSYADQYLGRSSRPHGSETDPYGYWYVERLQRAGTLGDSRTEDRQAPRADRTQTTAERSGAPHAEAAAEHDRDTATFTAADLGDGNTPTAGGPDPTPEVEAQPESARPPFTAPEPRAPAASFAPAVLRQLEQNRTQLSLVEGNLIAAAPSNVSTVYITSCFRGEGKTTAALSTAYGLCAISQARVLLVDAGNQAARLHSMLNVTPSPGLNDVIEGQVGLSDALHPTEGMPGLHVLACGANDRIALSEARHVDRLAAFLAQVKPYYDFIIVDGSATLSSSDPARLASVFDGVVFVVASERTKWEVLQGAVEKVRNGGGQVLGGVLNRRRFYVPRMIYQWISR</sequence>
<proteinExistence type="inferred from homology"/>
<keyword evidence="7" id="KW-0829">Tyrosine-protein kinase</keyword>
<dbReference type="EMBL" id="NRRE01000015">
    <property type="protein sequence ID" value="MBK1696378.1"/>
    <property type="molecule type" value="Genomic_DNA"/>
</dbReference>
<keyword evidence="3" id="KW-0808">Transferase</keyword>
<dbReference type="Proteomes" id="UP000778970">
    <property type="component" value="Unassembled WGS sequence"/>
</dbReference>
<dbReference type="Gene3D" id="3.40.50.300">
    <property type="entry name" value="P-loop containing nucleotide triphosphate hydrolases"/>
    <property type="match status" value="1"/>
</dbReference>
<evidence type="ECO:0000256" key="5">
    <source>
        <dbReference type="ARBA" id="ARBA00022777"/>
    </source>
</evidence>
<dbReference type="InterPro" id="IPR050445">
    <property type="entry name" value="Bact_polysacc_biosynth/exp"/>
</dbReference>
<reference evidence="11" key="1">
    <citation type="submission" date="2017-08" db="EMBL/GenBank/DDBJ databases">
        <authorList>
            <person name="Imhoff J.F."/>
            <person name="Rahn T."/>
            <person name="Kuenzel S."/>
            <person name="Neulinger S.C."/>
        </authorList>
    </citation>
    <scope>NUCLEOTIDE SEQUENCE</scope>
    <source>
        <strain evidence="11">DSM 9154</strain>
    </source>
</reference>
<evidence type="ECO:0000256" key="9">
    <source>
        <dbReference type="SAM" id="MobiDB-lite"/>
    </source>
</evidence>
<evidence type="ECO:0000256" key="3">
    <source>
        <dbReference type="ARBA" id="ARBA00022679"/>
    </source>
</evidence>
<dbReference type="InterPro" id="IPR025669">
    <property type="entry name" value="AAA_dom"/>
</dbReference>
<dbReference type="RefSeq" id="WP_027287697.1">
    <property type="nucleotide sequence ID" value="NZ_NRRE01000015.1"/>
</dbReference>
<feature type="domain" description="AAA" evidence="10">
    <location>
        <begin position="174"/>
        <end position="296"/>
    </location>
</feature>
<keyword evidence="12" id="KW-1185">Reference proteome</keyword>
<keyword evidence="5" id="KW-0418">Kinase</keyword>
<evidence type="ECO:0000256" key="4">
    <source>
        <dbReference type="ARBA" id="ARBA00022741"/>
    </source>
</evidence>
<feature type="compositionally biased region" description="Basic and acidic residues" evidence="9">
    <location>
        <begin position="50"/>
        <end position="62"/>
    </location>
</feature>
<evidence type="ECO:0000256" key="8">
    <source>
        <dbReference type="ARBA" id="ARBA00051245"/>
    </source>
</evidence>